<dbReference type="InterPro" id="IPR001539">
    <property type="entry name" value="Peptidase_U32"/>
</dbReference>
<keyword evidence="2" id="KW-0645">Protease</keyword>
<reference evidence="2 3" key="1">
    <citation type="submission" date="2019-04" db="EMBL/GenBank/DDBJ databases">
        <authorList>
            <person name="Van Vliet M D."/>
        </authorList>
    </citation>
    <scope>NUCLEOTIDE SEQUENCE [LARGE SCALE GENOMIC DNA]</scope>
    <source>
        <strain evidence="2 3">F21</strain>
    </source>
</reference>
<dbReference type="PANTHER" id="PTHR30217">
    <property type="entry name" value="PEPTIDASE U32 FAMILY"/>
    <property type="match status" value="1"/>
</dbReference>
<dbReference type="InterPro" id="IPR051454">
    <property type="entry name" value="RNA/ubiquinone_mod_enzymes"/>
</dbReference>
<dbReference type="Proteomes" id="UP000346198">
    <property type="component" value="Unassembled WGS sequence"/>
</dbReference>
<evidence type="ECO:0000313" key="2">
    <source>
        <dbReference type="EMBL" id="VGO22164.1"/>
    </source>
</evidence>
<name>A0A6C2USD0_9BACT</name>
<dbReference type="Pfam" id="PF01136">
    <property type="entry name" value="Peptidase_U32"/>
    <property type="match status" value="1"/>
</dbReference>
<dbReference type="InterPro" id="IPR020988">
    <property type="entry name" value="Pept_U32_collagenase"/>
</dbReference>
<dbReference type="GO" id="GO:0008233">
    <property type="term" value="F:peptidase activity"/>
    <property type="evidence" value="ECO:0007669"/>
    <property type="project" value="UniProtKB-KW"/>
</dbReference>
<keyword evidence="2" id="KW-0378">Hydrolase</keyword>
<evidence type="ECO:0000313" key="3">
    <source>
        <dbReference type="Proteomes" id="UP000346198"/>
    </source>
</evidence>
<dbReference type="AlphaFoldDB" id="A0A6C2USD0"/>
<dbReference type="Pfam" id="PF12392">
    <property type="entry name" value="DUF3656"/>
    <property type="match status" value="1"/>
</dbReference>
<feature type="domain" description="Peptidase U32 collagenase" evidence="1">
    <location>
        <begin position="413"/>
        <end position="512"/>
    </location>
</feature>
<protein>
    <submittedName>
        <fullName evidence="2">Putative protease YdcP</fullName>
    </submittedName>
</protein>
<accession>A0A6C2USD0</accession>
<dbReference type="PANTHER" id="PTHR30217:SF10">
    <property type="entry name" value="23S RRNA 5-HYDROXYCYTIDINE C2501 SYNTHASE"/>
    <property type="match status" value="1"/>
</dbReference>
<sequence>MQSLGVLNLNKPLPELLAPAGTPEAAWAALAYGADAVYAGLTQFSARAGAGNFTSEALDELIGYAHSLSRHVYVTFNTLVQQRELNAALETFALIRDLNAGGVIVQDMGMARLIRNNFPQLRLHASTQLAVHNLAGAKQLKASGFSRVVLARELRLAEIREISRNCGLETEVFIHGALCFSYSGLCLFSSHMLGRSGNRGRCAYCCRQPFKAKDENESLPFSMKDFSAASHLPALLDAGVASLKIEGRMKSPLYVAAVTEFYRKALEGDSADEEQRLSDIQTIFGRPSTGLYLDDSADNPVDPVNDGHRGALIGTVKSVVGPWLVLHSSRALQKHDGLKIESDGTHPFGFAADEMRLASDPEKKRRFELPAAAEIALKLPADSPRIEIGVPVYCSFSQAVRQRYEFSTPRPGVFRQRRPVDIHVLQSAESVALTASADCDGTQVQVENTLPGPFEPARQPEKSVEAIRRCFEKLGETDWMLGKLTFGEGSDPVFVPASMLNNARRKLIDDFSEVWNQSRKSFFIEEVIPTEPAAQLISWSVKTRCFKLLENLEGIDELVLEVDLSNLASINTAIVALPPEKLRLALPVIIREEDTVAFREFIDSLPNQQKWEAANVGGLHLLKGKADITADWPLYTLNTQAALQWCDQGIRQFVFSPEDDSQNWSALIPQLGDAAIVPVYQHTPLMISATPPAGHEEKLTDRSRRSFRIEKNGRQFVVVGKTPFSLVEHFDELKELGARRFRIDLCYGIDTSEQAGDIVHKIIHAQPINGHSGNFNRELQ</sequence>
<proteinExistence type="predicted"/>
<keyword evidence="3" id="KW-1185">Reference proteome</keyword>
<dbReference type="EMBL" id="CAAHFH010000002">
    <property type="protein sequence ID" value="VGO22164.1"/>
    <property type="molecule type" value="Genomic_DNA"/>
</dbReference>
<organism evidence="2 3">
    <name type="scientific">Pontiella sulfatireligans</name>
    <dbReference type="NCBI Taxonomy" id="2750658"/>
    <lineage>
        <taxon>Bacteria</taxon>
        <taxon>Pseudomonadati</taxon>
        <taxon>Kiritimatiellota</taxon>
        <taxon>Kiritimatiellia</taxon>
        <taxon>Kiritimatiellales</taxon>
        <taxon>Pontiellaceae</taxon>
        <taxon>Pontiella</taxon>
    </lineage>
</organism>
<evidence type="ECO:0000259" key="1">
    <source>
        <dbReference type="Pfam" id="PF12392"/>
    </source>
</evidence>
<dbReference type="GO" id="GO:0006508">
    <property type="term" value="P:proteolysis"/>
    <property type="evidence" value="ECO:0007669"/>
    <property type="project" value="UniProtKB-KW"/>
</dbReference>
<gene>
    <name evidence="2" type="primary">ydcP_2</name>
    <name evidence="2" type="ORF">SCARR_04245</name>
</gene>